<comment type="function">
    <text evidence="9 10">This protein specifically catalyzes the removal of signal peptides from prolipoproteins.</text>
</comment>
<name>A0ABW9F5J7_9FIRM</name>
<dbReference type="NCBIfam" id="TIGR00077">
    <property type="entry name" value="lspA"/>
    <property type="match status" value="1"/>
</dbReference>
<keyword evidence="8 9" id="KW-0472">Membrane</keyword>
<evidence type="ECO:0000256" key="1">
    <source>
        <dbReference type="ARBA" id="ARBA00006139"/>
    </source>
</evidence>
<protein>
    <recommendedName>
        <fullName evidence="9">Lipoprotein signal peptidase</fullName>
        <ecNumber evidence="9">3.4.23.36</ecNumber>
    </recommendedName>
    <alternativeName>
        <fullName evidence="9">Prolipoprotein signal peptidase</fullName>
    </alternativeName>
    <alternativeName>
        <fullName evidence="9">Signal peptidase II</fullName>
        <shortName evidence="9">SPase II</shortName>
    </alternativeName>
</protein>
<evidence type="ECO:0000313" key="12">
    <source>
        <dbReference type="EMBL" id="MFM1524443.1"/>
    </source>
</evidence>
<sequence>MMYIIIFIVAVIIDQLTKLWAISNLKGHDQIKLIDNWLHLTYLENSGAAWGIFQNATLIFAVLTILICFGICWYLLKNSNNIDIYFKLPLVIIMAGAVGNLIDRLRLQYVVDFIYTPLGGLYSFPVFNFADMYVSLSAIFLIIYVYFIEAKK</sequence>
<keyword evidence="3 9" id="KW-0645">Protease</keyword>
<proteinExistence type="inferred from homology"/>
<comment type="subcellular location">
    <subcellularLocation>
        <location evidence="9">Cell membrane</location>
        <topology evidence="9">Multi-pass membrane protein</topology>
    </subcellularLocation>
</comment>
<evidence type="ECO:0000256" key="4">
    <source>
        <dbReference type="ARBA" id="ARBA00022692"/>
    </source>
</evidence>
<feature type="transmembrane region" description="Helical" evidence="9">
    <location>
        <begin position="52"/>
        <end position="75"/>
    </location>
</feature>
<dbReference type="EC" id="3.4.23.36" evidence="9"/>
<dbReference type="PANTHER" id="PTHR33695:SF1">
    <property type="entry name" value="LIPOPROTEIN SIGNAL PEPTIDASE"/>
    <property type="match status" value="1"/>
</dbReference>
<reference evidence="12 13" key="1">
    <citation type="journal article" date="2024" name="Front. Microbiol.">
        <title>Pangenomic and biochemical analyses of Helcococcus ovis reveal widespread tetracycline resistance and a novel bacterial species, Helcococcus bovis.</title>
        <authorList>
            <person name="Cunha F."/>
            <person name="Zhai Y."/>
            <person name="Casaro S."/>
            <person name="Jones K.L."/>
            <person name="Hernandez M."/>
            <person name="Bisinotto R.S."/>
            <person name="Kariyawasam S."/>
            <person name="Brown M.B."/>
            <person name="Phillips A."/>
            <person name="Jeong K.C."/>
            <person name="Galvao K.N."/>
        </authorList>
    </citation>
    <scope>NUCLEOTIDE SEQUENCE [LARGE SCALE GENOMIC DNA]</scope>
    <source>
        <strain evidence="12 13">KG197</strain>
    </source>
</reference>
<dbReference type="GO" id="GO:0004190">
    <property type="term" value="F:aspartic-type endopeptidase activity"/>
    <property type="evidence" value="ECO:0007669"/>
    <property type="project" value="UniProtKB-EC"/>
</dbReference>
<keyword evidence="4 9" id="KW-0812">Transmembrane</keyword>
<dbReference type="PROSITE" id="PS00855">
    <property type="entry name" value="SPASE_II"/>
    <property type="match status" value="1"/>
</dbReference>
<comment type="caution">
    <text evidence="12">The sequence shown here is derived from an EMBL/GenBank/DDBJ whole genome shotgun (WGS) entry which is preliminary data.</text>
</comment>
<evidence type="ECO:0000256" key="9">
    <source>
        <dbReference type="HAMAP-Rule" id="MF_00161"/>
    </source>
</evidence>
<comment type="similarity">
    <text evidence="1 9 11">Belongs to the peptidase A8 family.</text>
</comment>
<dbReference type="InterPro" id="IPR001872">
    <property type="entry name" value="Peptidase_A8"/>
</dbReference>
<dbReference type="PANTHER" id="PTHR33695">
    <property type="entry name" value="LIPOPROTEIN SIGNAL PEPTIDASE"/>
    <property type="match status" value="1"/>
</dbReference>
<keyword evidence="5 9" id="KW-0064">Aspartyl protease</keyword>
<feature type="active site" evidence="9">
    <location>
        <position position="131"/>
    </location>
</feature>
<feature type="active site" evidence="9">
    <location>
        <position position="112"/>
    </location>
</feature>
<evidence type="ECO:0000256" key="2">
    <source>
        <dbReference type="ARBA" id="ARBA00022475"/>
    </source>
</evidence>
<comment type="catalytic activity">
    <reaction evidence="9 10">
        <text>Release of signal peptides from bacterial membrane prolipoproteins. Hydrolyzes -Xaa-Yaa-Zaa-|-(S,diacylglyceryl)Cys-, in which Xaa is hydrophobic (preferably Leu), and Yaa (Ala or Ser) and Zaa (Gly or Ala) have small, neutral side chains.</text>
        <dbReference type="EC" id="3.4.23.36"/>
    </reaction>
</comment>
<keyword evidence="6 9" id="KW-0378">Hydrolase</keyword>
<evidence type="ECO:0000256" key="11">
    <source>
        <dbReference type="RuleBase" id="RU004181"/>
    </source>
</evidence>
<evidence type="ECO:0000256" key="10">
    <source>
        <dbReference type="RuleBase" id="RU000594"/>
    </source>
</evidence>
<dbReference type="HAMAP" id="MF_00161">
    <property type="entry name" value="LspA"/>
    <property type="match status" value="1"/>
</dbReference>
<evidence type="ECO:0000256" key="6">
    <source>
        <dbReference type="ARBA" id="ARBA00022801"/>
    </source>
</evidence>
<feature type="transmembrane region" description="Helical" evidence="9">
    <location>
        <begin position="84"/>
        <end position="102"/>
    </location>
</feature>
<comment type="caution">
    <text evidence="9">Lacks conserved residue(s) required for the propagation of feature annotation.</text>
</comment>
<accession>A0ABW9F5J7</accession>
<keyword evidence="7 9" id="KW-1133">Transmembrane helix</keyword>
<keyword evidence="13" id="KW-1185">Reference proteome</keyword>
<comment type="pathway">
    <text evidence="9">Protein modification; lipoprotein biosynthesis (signal peptide cleavage).</text>
</comment>
<feature type="transmembrane region" description="Helical" evidence="9">
    <location>
        <begin position="122"/>
        <end position="147"/>
    </location>
</feature>
<keyword evidence="2 9" id="KW-1003">Cell membrane</keyword>
<gene>
    <name evidence="9 12" type="primary">lspA</name>
    <name evidence="12" type="ORF">ABGF40_02035</name>
</gene>
<dbReference type="EMBL" id="JBFNFH010000003">
    <property type="protein sequence ID" value="MFM1524443.1"/>
    <property type="molecule type" value="Genomic_DNA"/>
</dbReference>
<evidence type="ECO:0000256" key="3">
    <source>
        <dbReference type="ARBA" id="ARBA00022670"/>
    </source>
</evidence>
<evidence type="ECO:0000256" key="5">
    <source>
        <dbReference type="ARBA" id="ARBA00022750"/>
    </source>
</evidence>
<dbReference type="PRINTS" id="PR00781">
    <property type="entry name" value="LIPOSIGPTASE"/>
</dbReference>
<dbReference type="Pfam" id="PF01252">
    <property type="entry name" value="Peptidase_A8"/>
    <property type="match status" value="1"/>
</dbReference>
<dbReference type="RefSeq" id="WP_408105051.1">
    <property type="nucleotide sequence ID" value="NZ_JBFNFH010000003.1"/>
</dbReference>
<evidence type="ECO:0000313" key="13">
    <source>
        <dbReference type="Proteomes" id="UP001629536"/>
    </source>
</evidence>
<evidence type="ECO:0000256" key="8">
    <source>
        <dbReference type="ARBA" id="ARBA00023136"/>
    </source>
</evidence>
<evidence type="ECO:0000256" key="7">
    <source>
        <dbReference type="ARBA" id="ARBA00022989"/>
    </source>
</evidence>
<dbReference type="Proteomes" id="UP001629536">
    <property type="component" value="Unassembled WGS sequence"/>
</dbReference>
<organism evidence="12 13">
    <name type="scientific">Helcococcus bovis</name>
    <dbReference type="NCBI Taxonomy" id="3153252"/>
    <lineage>
        <taxon>Bacteria</taxon>
        <taxon>Bacillati</taxon>
        <taxon>Bacillota</taxon>
        <taxon>Tissierellia</taxon>
        <taxon>Tissierellales</taxon>
        <taxon>Peptoniphilaceae</taxon>
        <taxon>Helcococcus</taxon>
    </lineage>
</organism>